<organism evidence="1 2">
    <name type="scientific">Luteimicrobium album</name>
    <dbReference type="NCBI Taxonomy" id="1054550"/>
    <lineage>
        <taxon>Bacteria</taxon>
        <taxon>Bacillati</taxon>
        <taxon>Actinomycetota</taxon>
        <taxon>Actinomycetes</taxon>
        <taxon>Micrococcales</taxon>
        <taxon>Luteimicrobium</taxon>
    </lineage>
</organism>
<name>A0ABQ6I8E1_9MICO</name>
<reference evidence="2" key="1">
    <citation type="journal article" date="2019" name="Int. J. Syst. Evol. Microbiol.">
        <title>The Global Catalogue of Microorganisms (GCM) 10K type strain sequencing project: providing services to taxonomists for standard genome sequencing and annotation.</title>
        <authorList>
            <consortium name="The Broad Institute Genomics Platform"/>
            <consortium name="The Broad Institute Genome Sequencing Center for Infectious Disease"/>
            <person name="Wu L."/>
            <person name="Ma J."/>
        </authorList>
    </citation>
    <scope>NUCLEOTIDE SEQUENCE [LARGE SCALE GENOMIC DNA]</scope>
    <source>
        <strain evidence="2">NBRC 106348</strain>
    </source>
</reference>
<accession>A0ABQ6I8E1</accession>
<sequence>MASQAWCSTPCNSPTIVGMAVETIIWSSEDRNIPAMRAEKMTQIVRWVSTTTGPAGSGGPPAAA</sequence>
<keyword evidence="2" id="KW-1185">Reference proteome</keyword>
<dbReference type="EMBL" id="BSUK01000001">
    <property type="protein sequence ID" value="GMA25999.1"/>
    <property type="molecule type" value="Genomic_DNA"/>
</dbReference>
<evidence type="ECO:0000313" key="2">
    <source>
        <dbReference type="Proteomes" id="UP001157091"/>
    </source>
</evidence>
<protein>
    <submittedName>
        <fullName evidence="1">Uncharacterized protein</fullName>
    </submittedName>
</protein>
<gene>
    <name evidence="1" type="ORF">GCM10025864_37580</name>
</gene>
<dbReference type="Proteomes" id="UP001157091">
    <property type="component" value="Unassembled WGS sequence"/>
</dbReference>
<proteinExistence type="predicted"/>
<evidence type="ECO:0000313" key="1">
    <source>
        <dbReference type="EMBL" id="GMA25999.1"/>
    </source>
</evidence>
<dbReference type="RefSeq" id="WP_348525283.1">
    <property type="nucleotide sequence ID" value="NZ_BSUK01000001.1"/>
</dbReference>
<comment type="caution">
    <text evidence="1">The sequence shown here is derived from an EMBL/GenBank/DDBJ whole genome shotgun (WGS) entry which is preliminary data.</text>
</comment>